<sequence length="439" mass="47533">MRASRASRFMLPLAFAFLHLLPSTNGVRPAPRHSAPSVGRRGALAAAGALAGGCLAQHAAELPSDSLDPSSWPLDASQWTSYDPRRALLYDTRAGSFLPADPRRLIATALQKRSLQTEAVAAAASADGGAAEARVLFAAEARANPMHHAAQLEMIKAVHRLDERPLAIGMQMFWRQHQPALDQFVYGDGSFSQLLRATNWDTSWGYDFNQYAKILAYARKHQLQVVGLSPPTGLVRLVAARGLEATIQTRVPLPEMDLTNREHFQRYVAGVAAAGGGRGGLTQAGLLRGYQALTLDDEYMAESIARYLAYQPNRVLPAGEGSAPLAASPVSSPSPAPARTGSCRMVALMETRHVRGRVGVPNRLTRRIGEPTFSMIPQSVAWATTGLPAIERPLDGKEADWVLYTQSEIHLAKGARSPPVPDTPRLSYDFQRSAKPIQI</sequence>
<dbReference type="SUPFAM" id="SSF159501">
    <property type="entry name" value="EreA/ChaN-like"/>
    <property type="match status" value="1"/>
</dbReference>
<evidence type="ECO:0000259" key="2">
    <source>
        <dbReference type="Pfam" id="PF04187"/>
    </source>
</evidence>
<dbReference type="InterPro" id="IPR007314">
    <property type="entry name" value="Cofac_haem-bd_dom"/>
</dbReference>
<feature type="signal peptide" evidence="1">
    <location>
        <begin position="1"/>
        <end position="26"/>
    </location>
</feature>
<protein>
    <recommendedName>
        <fullName evidence="2">Haem-binding uptake Tiki superfamily ChaN domain-containing protein</fullName>
    </recommendedName>
</protein>
<dbReference type="Pfam" id="PF04187">
    <property type="entry name" value="Cofac_haem_bdg"/>
    <property type="match status" value="1"/>
</dbReference>
<name>A0AB34ICA5_PRYPA</name>
<organism evidence="3 4">
    <name type="scientific">Prymnesium parvum</name>
    <name type="common">Toxic golden alga</name>
    <dbReference type="NCBI Taxonomy" id="97485"/>
    <lineage>
        <taxon>Eukaryota</taxon>
        <taxon>Haptista</taxon>
        <taxon>Haptophyta</taxon>
        <taxon>Prymnesiophyceae</taxon>
        <taxon>Prymnesiales</taxon>
        <taxon>Prymnesiaceae</taxon>
        <taxon>Prymnesium</taxon>
    </lineage>
</organism>
<evidence type="ECO:0000256" key="1">
    <source>
        <dbReference type="SAM" id="SignalP"/>
    </source>
</evidence>
<dbReference type="EMBL" id="JBGBPQ010000029">
    <property type="protein sequence ID" value="KAL1496286.1"/>
    <property type="molecule type" value="Genomic_DNA"/>
</dbReference>
<accession>A0AB34ICA5</accession>
<dbReference type="CDD" id="cd14727">
    <property type="entry name" value="ChanN-like"/>
    <property type="match status" value="1"/>
</dbReference>
<proteinExistence type="predicted"/>
<dbReference type="AlphaFoldDB" id="A0AB34ICA5"/>
<reference evidence="3 4" key="1">
    <citation type="journal article" date="2024" name="Science">
        <title>Giant polyketide synthase enzymes in the biosynthesis of giant marine polyether toxins.</title>
        <authorList>
            <person name="Fallon T.R."/>
            <person name="Shende V.V."/>
            <person name="Wierzbicki I.H."/>
            <person name="Pendleton A.L."/>
            <person name="Watervoot N.F."/>
            <person name="Auber R.P."/>
            <person name="Gonzalez D.J."/>
            <person name="Wisecaver J.H."/>
            <person name="Moore B.S."/>
        </authorList>
    </citation>
    <scope>NUCLEOTIDE SEQUENCE [LARGE SCALE GENOMIC DNA]</scope>
    <source>
        <strain evidence="3 4">12B1</strain>
    </source>
</reference>
<dbReference type="Proteomes" id="UP001515480">
    <property type="component" value="Unassembled WGS sequence"/>
</dbReference>
<gene>
    <name evidence="3" type="ORF">AB1Y20_016249</name>
</gene>
<feature type="domain" description="Haem-binding uptake Tiki superfamily ChaN" evidence="2">
    <location>
        <begin position="130"/>
        <end position="315"/>
    </location>
</feature>
<comment type="caution">
    <text evidence="3">The sequence shown here is derived from an EMBL/GenBank/DDBJ whole genome shotgun (WGS) entry which is preliminary data.</text>
</comment>
<evidence type="ECO:0000313" key="3">
    <source>
        <dbReference type="EMBL" id="KAL1496286.1"/>
    </source>
</evidence>
<keyword evidence="4" id="KW-1185">Reference proteome</keyword>
<feature type="chain" id="PRO_5044261042" description="Haem-binding uptake Tiki superfamily ChaN domain-containing protein" evidence="1">
    <location>
        <begin position="27"/>
        <end position="439"/>
    </location>
</feature>
<keyword evidence="1" id="KW-0732">Signal</keyword>
<evidence type="ECO:0000313" key="4">
    <source>
        <dbReference type="Proteomes" id="UP001515480"/>
    </source>
</evidence>
<dbReference type="Gene3D" id="3.40.50.11550">
    <property type="match status" value="1"/>
</dbReference>